<evidence type="ECO:0000256" key="1">
    <source>
        <dbReference type="ARBA" id="ARBA00009684"/>
    </source>
</evidence>
<evidence type="ECO:0000256" key="7">
    <source>
        <dbReference type="ARBA" id="ARBA00022840"/>
    </source>
</evidence>
<evidence type="ECO:0000259" key="11">
    <source>
        <dbReference type="Pfam" id="PF08544"/>
    </source>
</evidence>
<evidence type="ECO:0000313" key="12">
    <source>
        <dbReference type="EMBL" id="TYO98643.1"/>
    </source>
</evidence>
<dbReference type="InterPro" id="IPR006204">
    <property type="entry name" value="GHMP_kinase_N_dom"/>
</dbReference>
<evidence type="ECO:0000256" key="9">
    <source>
        <dbReference type="HAMAP-Rule" id="MF_00061"/>
    </source>
</evidence>
<keyword evidence="9" id="KW-0414">Isoprene biosynthesis</keyword>
<dbReference type="Pfam" id="PF00288">
    <property type="entry name" value="GHMP_kinases_N"/>
    <property type="match status" value="1"/>
</dbReference>
<keyword evidence="4 9" id="KW-0808">Transferase</keyword>
<dbReference type="GO" id="GO:0005524">
    <property type="term" value="F:ATP binding"/>
    <property type="evidence" value="ECO:0007669"/>
    <property type="project" value="UniProtKB-UniRule"/>
</dbReference>
<keyword evidence="5 9" id="KW-0547">Nucleotide-binding</keyword>
<dbReference type="PIRSF" id="PIRSF010376">
    <property type="entry name" value="IspE"/>
    <property type="match status" value="1"/>
</dbReference>
<keyword evidence="7 9" id="KW-0067">ATP-binding</keyword>
<feature type="active site" evidence="9">
    <location>
        <position position="142"/>
    </location>
</feature>
<dbReference type="NCBIfam" id="TIGR00154">
    <property type="entry name" value="ispE"/>
    <property type="match status" value="1"/>
</dbReference>
<dbReference type="EMBL" id="VNIB01000005">
    <property type="protein sequence ID" value="TYO98643.1"/>
    <property type="molecule type" value="Genomic_DNA"/>
</dbReference>
<dbReference type="Gene3D" id="3.30.70.890">
    <property type="entry name" value="GHMP kinase, C-terminal domain"/>
    <property type="match status" value="1"/>
</dbReference>
<organism evidence="12 13">
    <name type="scientific">Geothermobacter ehrlichii</name>
    <dbReference type="NCBI Taxonomy" id="213224"/>
    <lineage>
        <taxon>Bacteria</taxon>
        <taxon>Pseudomonadati</taxon>
        <taxon>Thermodesulfobacteriota</taxon>
        <taxon>Desulfuromonadia</taxon>
        <taxon>Desulfuromonadales</taxon>
        <taxon>Geothermobacteraceae</taxon>
        <taxon>Geothermobacter</taxon>
    </lineage>
</organism>
<dbReference type="Gene3D" id="3.30.230.10">
    <property type="match status" value="1"/>
</dbReference>
<evidence type="ECO:0000256" key="2">
    <source>
        <dbReference type="ARBA" id="ARBA00012052"/>
    </source>
</evidence>
<dbReference type="Pfam" id="PF08544">
    <property type="entry name" value="GHMP_kinases_C"/>
    <property type="match status" value="1"/>
</dbReference>
<evidence type="ECO:0000256" key="6">
    <source>
        <dbReference type="ARBA" id="ARBA00022777"/>
    </source>
</evidence>
<dbReference type="RefSeq" id="WP_148895584.1">
    <property type="nucleotide sequence ID" value="NZ_VNIB01000005.1"/>
</dbReference>
<dbReference type="InterPro" id="IPR013750">
    <property type="entry name" value="GHMP_kinase_C_dom"/>
</dbReference>
<gene>
    <name evidence="9" type="primary">ispE</name>
    <name evidence="12" type="ORF">EDC39_1052</name>
</gene>
<evidence type="ECO:0000256" key="3">
    <source>
        <dbReference type="ARBA" id="ARBA00017473"/>
    </source>
</evidence>
<dbReference type="InterPro" id="IPR004424">
    <property type="entry name" value="IspE"/>
</dbReference>
<dbReference type="InterPro" id="IPR036554">
    <property type="entry name" value="GHMP_kinase_C_sf"/>
</dbReference>
<feature type="active site" evidence="9">
    <location>
        <position position="15"/>
    </location>
</feature>
<evidence type="ECO:0000256" key="4">
    <source>
        <dbReference type="ARBA" id="ARBA00022679"/>
    </source>
</evidence>
<proteinExistence type="inferred from homology"/>
<keyword evidence="13" id="KW-1185">Reference proteome</keyword>
<dbReference type="GO" id="GO:0019288">
    <property type="term" value="P:isopentenyl diphosphate biosynthetic process, methylerythritol 4-phosphate pathway"/>
    <property type="evidence" value="ECO:0007669"/>
    <property type="project" value="UniProtKB-UniRule"/>
</dbReference>
<protein>
    <recommendedName>
        <fullName evidence="3 9">4-diphosphocytidyl-2-C-methyl-D-erythritol kinase</fullName>
        <shortName evidence="9">CMK</shortName>
        <ecNumber evidence="2 9">2.7.1.148</ecNumber>
    </recommendedName>
    <alternativeName>
        <fullName evidence="8 9">4-(cytidine-5'-diphospho)-2-C-methyl-D-erythritol kinase</fullName>
    </alternativeName>
</protein>
<evidence type="ECO:0000259" key="10">
    <source>
        <dbReference type="Pfam" id="PF00288"/>
    </source>
</evidence>
<dbReference type="EC" id="2.7.1.148" evidence="2 9"/>
<feature type="binding site" evidence="9">
    <location>
        <begin position="100"/>
        <end position="110"/>
    </location>
    <ligand>
        <name>ATP</name>
        <dbReference type="ChEBI" id="CHEBI:30616"/>
    </ligand>
</feature>
<evidence type="ECO:0000256" key="8">
    <source>
        <dbReference type="ARBA" id="ARBA00032554"/>
    </source>
</evidence>
<comment type="caution">
    <text evidence="12">The sequence shown here is derived from an EMBL/GenBank/DDBJ whole genome shotgun (WGS) entry which is preliminary data.</text>
</comment>
<dbReference type="GO" id="GO:0016114">
    <property type="term" value="P:terpenoid biosynthetic process"/>
    <property type="evidence" value="ECO:0007669"/>
    <property type="project" value="UniProtKB-UniRule"/>
</dbReference>
<dbReference type="InterPro" id="IPR014721">
    <property type="entry name" value="Ribsml_uS5_D2-typ_fold_subgr"/>
</dbReference>
<comment type="pathway">
    <text evidence="9">Isoprenoid biosynthesis; isopentenyl diphosphate biosynthesis via DXP pathway; isopentenyl diphosphate from 1-deoxy-D-xylulose 5-phosphate: step 3/6.</text>
</comment>
<evidence type="ECO:0000256" key="5">
    <source>
        <dbReference type="ARBA" id="ARBA00022741"/>
    </source>
</evidence>
<dbReference type="AlphaFoldDB" id="A0A5D3WL01"/>
<feature type="domain" description="GHMP kinase N-terminal" evidence="10">
    <location>
        <begin position="71"/>
        <end position="148"/>
    </location>
</feature>
<reference evidence="12 13" key="1">
    <citation type="submission" date="2019-07" db="EMBL/GenBank/DDBJ databases">
        <title>Genomic Encyclopedia of Type Strains, Phase IV (KMG-IV): sequencing the most valuable type-strain genomes for metagenomic binning, comparative biology and taxonomic classification.</title>
        <authorList>
            <person name="Goeker M."/>
        </authorList>
    </citation>
    <scope>NUCLEOTIDE SEQUENCE [LARGE SCALE GENOMIC DNA]</scope>
    <source>
        <strain evidence="12 13">SS015</strain>
    </source>
</reference>
<dbReference type="PANTHER" id="PTHR43527">
    <property type="entry name" value="4-DIPHOSPHOCYTIDYL-2-C-METHYL-D-ERYTHRITOL KINASE, CHLOROPLASTIC"/>
    <property type="match status" value="1"/>
</dbReference>
<dbReference type="InterPro" id="IPR020568">
    <property type="entry name" value="Ribosomal_Su5_D2-typ_SF"/>
</dbReference>
<dbReference type="GO" id="GO:0050515">
    <property type="term" value="F:4-(cytidine 5'-diphospho)-2-C-methyl-D-erythritol kinase activity"/>
    <property type="evidence" value="ECO:0007669"/>
    <property type="project" value="UniProtKB-UniRule"/>
</dbReference>
<comment type="function">
    <text evidence="9">Catalyzes the phosphorylation of the position 2 hydroxy group of 4-diphosphocytidyl-2C-methyl-D-erythritol.</text>
</comment>
<dbReference type="NCBIfam" id="NF011202">
    <property type="entry name" value="PRK14608.1"/>
    <property type="match status" value="1"/>
</dbReference>
<dbReference type="HAMAP" id="MF_00061">
    <property type="entry name" value="IspE"/>
    <property type="match status" value="1"/>
</dbReference>
<keyword evidence="6 9" id="KW-0418">Kinase</keyword>
<sequence length="286" mass="30854">MDSESQVDRVLAPAKINLWLHVLRRRDDGYHELDMLMQRIDLCDELEIRLDDSGEIRVDCPGLELPPGGDNLAARAARLMFGLAGKERAGCRIAIRKRIPAAGGLGGGSSDAAAVMLALNERLGLRLAKEVLIRHGVRLGADIPFFLLDVPAARARGVGEVLEPVGGLPEVWYLLVNPGVAVSTAWVFGNLGLTAPRQAAKLREFPRTTDALVRLLRNDLEAVTCSRYPQVAKAREALLDLGAAGVLMSGSGATVFGVFSDEGQVRQAGERLDGESDWQVFVARPC</sequence>
<dbReference type="SUPFAM" id="SSF54211">
    <property type="entry name" value="Ribosomal protein S5 domain 2-like"/>
    <property type="match status" value="1"/>
</dbReference>
<feature type="domain" description="GHMP kinase C-terminal" evidence="11">
    <location>
        <begin position="213"/>
        <end position="272"/>
    </location>
</feature>
<name>A0A5D3WL01_9BACT</name>
<comment type="catalytic activity">
    <reaction evidence="9">
        <text>4-CDP-2-C-methyl-D-erythritol + ATP = 4-CDP-2-C-methyl-D-erythritol 2-phosphate + ADP + H(+)</text>
        <dbReference type="Rhea" id="RHEA:18437"/>
        <dbReference type="ChEBI" id="CHEBI:15378"/>
        <dbReference type="ChEBI" id="CHEBI:30616"/>
        <dbReference type="ChEBI" id="CHEBI:57823"/>
        <dbReference type="ChEBI" id="CHEBI:57919"/>
        <dbReference type="ChEBI" id="CHEBI:456216"/>
        <dbReference type="EC" id="2.7.1.148"/>
    </reaction>
</comment>
<dbReference type="SUPFAM" id="SSF55060">
    <property type="entry name" value="GHMP Kinase, C-terminal domain"/>
    <property type="match status" value="1"/>
</dbReference>
<dbReference type="Proteomes" id="UP000324159">
    <property type="component" value="Unassembled WGS sequence"/>
</dbReference>
<dbReference type="OrthoDB" id="9809438at2"/>
<accession>A0A5D3WL01</accession>
<comment type="similarity">
    <text evidence="1 9">Belongs to the GHMP kinase family. IspE subfamily.</text>
</comment>
<evidence type="ECO:0000313" key="13">
    <source>
        <dbReference type="Proteomes" id="UP000324159"/>
    </source>
</evidence>
<dbReference type="UniPathway" id="UPA00056">
    <property type="reaction ID" value="UER00094"/>
</dbReference>
<dbReference type="PANTHER" id="PTHR43527:SF2">
    <property type="entry name" value="4-DIPHOSPHOCYTIDYL-2-C-METHYL-D-ERYTHRITOL KINASE, CHLOROPLASTIC"/>
    <property type="match status" value="1"/>
</dbReference>